<proteinExistence type="predicted"/>
<name>A0A1T4N7E8_9HYPH</name>
<organism evidence="1 2">
    <name type="scientific">Enhydrobacter aerosaccus</name>
    <dbReference type="NCBI Taxonomy" id="225324"/>
    <lineage>
        <taxon>Bacteria</taxon>
        <taxon>Pseudomonadati</taxon>
        <taxon>Pseudomonadota</taxon>
        <taxon>Alphaproteobacteria</taxon>
        <taxon>Hyphomicrobiales</taxon>
        <taxon>Enhydrobacter</taxon>
    </lineage>
</organism>
<dbReference type="AlphaFoldDB" id="A0A1T4N7E8"/>
<dbReference type="EMBL" id="FUWJ01000002">
    <property type="protein sequence ID" value="SJZ75103.1"/>
    <property type="molecule type" value="Genomic_DNA"/>
</dbReference>
<reference evidence="2" key="1">
    <citation type="submission" date="2017-02" db="EMBL/GenBank/DDBJ databases">
        <authorList>
            <person name="Varghese N."/>
            <person name="Submissions S."/>
        </authorList>
    </citation>
    <scope>NUCLEOTIDE SEQUENCE [LARGE SCALE GENOMIC DNA]</scope>
    <source>
        <strain evidence="2">ATCC 27094</strain>
    </source>
</reference>
<dbReference type="STRING" id="225324.SAMN02745126_02146"/>
<accession>A0A1T4N7E8</accession>
<dbReference type="Proteomes" id="UP000190092">
    <property type="component" value="Unassembled WGS sequence"/>
</dbReference>
<protein>
    <submittedName>
        <fullName evidence="1">Uncharacterized protein</fullName>
    </submittedName>
</protein>
<evidence type="ECO:0000313" key="2">
    <source>
        <dbReference type="Proteomes" id="UP000190092"/>
    </source>
</evidence>
<keyword evidence="2" id="KW-1185">Reference proteome</keyword>
<dbReference type="RefSeq" id="WP_085933861.1">
    <property type="nucleotide sequence ID" value="NZ_FUWJ01000002.1"/>
</dbReference>
<evidence type="ECO:0000313" key="1">
    <source>
        <dbReference type="EMBL" id="SJZ75103.1"/>
    </source>
</evidence>
<sequence length="129" mass="14574">MATILRPQSEIEIPKTLFVDRSSPLLTIDWPSLYPGGYEVPLGANGETYLNVTKYRRVNVLVGPTKAHTVFLYMGKIQPNTLSAVYQWAPDRNVHTFDVVGPEIMLFLSSPFDKTTPAEKVELWLYLTS</sequence>
<gene>
    <name evidence="1" type="ORF">SAMN02745126_02146</name>
</gene>